<feature type="transmembrane region" description="Helical" evidence="17">
    <location>
        <begin position="85"/>
        <end position="111"/>
    </location>
</feature>
<evidence type="ECO:0000256" key="15">
    <source>
        <dbReference type="ARBA" id="ARBA00023136"/>
    </source>
</evidence>
<feature type="transmembrane region" description="Helical" evidence="17">
    <location>
        <begin position="333"/>
        <end position="351"/>
    </location>
</feature>
<keyword evidence="10 17" id="KW-0249">Electron transport</keyword>
<keyword evidence="9" id="KW-1278">Translocase</keyword>
<keyword evidence="11 17" id="KW-1133">Transmembrane helix</keyword>
<geneLocation type="mitochondrion" evidence="19"/>
<name>A0A4Y5QDF5_9ACAR</name>
<evidence type="ECO:0000256" key="11">
    <source>
        <dbReference type="ARBA" id="ARBA00022989"/>
    </source>
</evidence>
<comment type="similarity">
    <text evidence="3 17">Belongs to the complex I subunit 4 family.</text>
</comment>
<keyword evidence="14 17" id="KW-0496">Mitochondrion</keyword>
<evidence type="ECO:0000256" key="16">
    <source>
        <dbReference type="ARBA" id="ARBA00049551"/>
    </source>
</evidence>
<evidence type="ECO:0000256" key="1">
    <source>
        <dbReference type="ARBA" id="ARBA00003257"/>
    </source>
</evidence>
<evidence type="ECO:0000256" key="3">
    <source>
        <dbReference type="ARBA" id="ARBA00009025"/>
    </source>
</evidence>
<comment type="subcellular location">
    <subcellularLocation>
        <location evidence="2 17">Mitochondrion membrane</location>
        <topology evidence="2 17">Multi-pass membrane protein</topology>
    </subcellularLocation>
</comment>
<comment type="catalytic activity">
    <reaction evidence="16 17">
        <text>a ubiquinone + NADH + 5 H(+)(in) = a ubiquinol + NAD(+) + 4 H(+)(out)</text>
        <dbReference type="Rhea" id="RHEA:29091"/>
        <dbReference type="Rhea" id="RHEA-COMP:9565"/>
        <dbReference type="Rhea" id="RHEA-COMP:9566"/>
        <dbReference type="ChEBI" id="CHEBI:15378"/>
        <dbReference type="ChEBI" id="CHEBI:16389"/>
        <dbReference type="ChEBI" id="CHEBI:17976"/>
        <dbReference type="ChEBI" id="CHEBI:57540"/>
        <dbReference type="ChEBI" id="CHEBI:57945"/>
        <dbReference type="EC" id="7.1.1.2"/>
    </reaction>
</comment>
<comment type="function">
    <text evidence="17">Core subunit of the mitochondrial membrane respiratory chain NADH dehydrogenase (Complex I) which catalyzes electron transfer from NADH through the respiratory chain, using ubiquinone as an electron acceptor. Essential for the catalytic activity and assembly of complex I.</text>
</comment>
<evidence type="ECO:0000256" key="17">
    <source>
        <dbReference type="RuleBase" id="RU003297"/>
    </source>
</evidence>
<reference evidence="19" key="1">
    <citation type="journal article" date="2019" name="Int. J. Acarology">
        <title>The complete mitochondrial genome of Blattisocius keegani Fox (Acari: Mesostigmata) and the related phylogenetic analyses.</title>
        <authorList>
            <person name="Wu L."/>
            <person name="Cheng S."/>
            <person name="Guo L."/>
            <person name="Mo W."/>
            <person name="Xia B."/>
            <person name="Zou Z."/>
        </authorList>
    </citation>
    <scope>NUCLEOTIDE SEQUENCE</scope>
</reference>
<dbReference type="GO" id="GO:0042773">
    <property type="term" value="P:ATP synthesis coupled electron transport"/>
    <property type="evidence" value="ECO:0007669"/>
    <property type="project" value="InterPro"/>
</dbReference>
<dbReference type="PRINTS" id="PR01437">
    <property type="entry name" value="NUOXDRDTASE4"/>
</dbReference>
<evidence type="ECO:0000259" key="18">
    <source>
        <dbReference type="Pfam" id="PF00361"/>
    </source>
</evidence>
<evidence type="ECO:0000256" key="9">
    <source>
        <dbReference type="ARBA" id="ARBA00022967"/>
    </source>
</evidence>
<evidence type="ECO:0000256" key="13">
    <source>
        <dbReference type="ARBA" id="ARBA00023075"/>
    </source>
</evidence>
<dbReference type="InterPro" id="IPR003918">
    <property type="entry name" value="NADH_UbQ_OxRdtase"/>
</dbReference>
<feature type="transmembrane region" description="Helical" evidence="17">
    <location>
        <begin position="132"/>
        <end position="153"/>
    </location>
</feature>
<evidence type="ECO:0000256" key="12">
    <source>
        <dbReference type="ARBA" id="ARBA00023027"/>
    </source>
</evidence>
<organism evidence="19">
    <name type="scientific">Blattisocius keegani</name>
    <dbReference type="NCBI Taxonomy" id="2337216"/>
    <lineage>
        <taxon>Eukaryota</taxon>
        <taxon>Metazoa</taxon>
        <taxon>Ecdysozoa</taxon>
        <taxon>Arthropoda</taxon>
        <taxon>Chelicerata</taxon>
        <taxon>Arachnida</taxon>
        <taxon>Acari</taxon>
        <taxon>Parasitiformes</taxon>
        <taxon>Mesostigmata</taxon>
        <taxon>Gamasina</taxon>
        <taxon>Phytoseioidea</taxon>
        <taxon>Blattisociidae</taxon>
        <taxon>Blattisocius</taxon>
    </lineage>
</organism>
<dbReference type="GO" id="GO:0031966">
    <property type="term" value="C:mitochondrial membrane"/>
    <property type="evidence" value="ECO:0007669"/>
    <property type="project" value="UniProtKB-SubCell"/>
</dbReference>
<evidence type="ECO:0000256" key="14">
    <source>
        <dbReference type="ARBA" id="ARBA00023128"/>
    </source>
</evidence>
<evidence type="ECO:0000256" key="8">
    <source>
        <dbReference type="ARBA" id="ARBA00022692"/>
    </source>
</evidence>
<keyword evidence="13 17" id="KW-0830">Ubiquinone</keyword>
<comment type="function">
    <text evidence="1">Core subunit of the mitochondrial membrane respiratory chain NADH dehydrogenase (Complex I) that is believed to belong to the minimal assembly required for catalysis. Complex I functions in the transfer of electrons from NADH to the respiratory chain. The immediate electron acceptor for the enzyme is believed to be ubiquinone.</text>
</comment>
<keyword evidence="6 17" id="KW-0813">Transport</keyword>
<feature type="transmembrane region" description="Helical" evidence="17">
    <location>
        <begin position="173"/>
        <end position="195"/>
    </location>
</feature>
<accession>A0A4Y5QDF5</accession>
<dbReference type="InterPro" id="IPR001750">
    <property type="entry name" value="ND/Mrp_TM"/>
</dbReference>
<gene>
    <name evidence="19" type="primary">ND4</name>
</gene>
<feature type="transmembrane region" description="Helical" evidence="17">
    <location>
        <begin position="202"/>
        <end position="223"/>
    </location>
</feature>
<dbReference type="GO" id="GO:0048039">
    <property type="term" value="F:ubiquinone binding"/>
    <property type="evidence" value="ECO:0007669"/>
    <property type="project" value="TreeGrafter"/>
</dbReference>
<keyword evidence="12 17" id="KW-0520">NAD</keyword>
<feature type="transmembrane region" description="Helical" evidence="17">
    <location>
        <begin position="263"/>
        <end position="280"/>
    </location>
</feature>
<evidence type="ECO:0000313" key="19">
    <source>
        <dbReference type="EMBL" id="QCX29674.1"/>
    </source>
</evidence>
<feature type="transmembrane region" description="Helical" evidence="17">
    <location>
        <begin position="229"/>
        <end position="254"/>
    </location>
</feature>
<feature type="transmembrane region" description="Helical" evidence="17">
    <location>
        <begin position="51"/>
        <end position="73"/>
    </location>
</feature>
<sequence length="491" mass="57586">MMFYNLILMVVLFLLYCCNNKLMIMFTMFVMMGIQMSMIGNLIMVEEFMSFGMYLDGMTLMLNWLTCWVMLMLKTMVDYKSFLNYTLMVFLMLCFMSSNLLMMYIWFEAILIPMFIKILTEGAGMKRVMSSLYLMVFTFFGSFLMIVIMLLGFNNNYSFMYQNLMLSNLNWNSVWMLMFLMFFIKMPVYSVHMWLPYAHVEASIEGSVILAGLILKLGGFGLLRVNNYVILSLFMKGAVMVLSLWGAFVVSLICMRQVDLKKLIAYSSIVHMGWLSSVLMEDSIMGVNSGLGVMISHGLVSGGLFIFIGVVYYRVYSRNLLLMKGFSMKMGGLNWVFLVMILMNMGTPPFMNFFVEMIIILLMVKISVLMIFLICSLMILSISYNLYVYMNMCSVKMSQNVRDDVLEMGENLVFLLILFPVILYLFKMNLFLEWMWYLTSLWKMLNCEFKEKKVLLNYFYFISMNIYIFKYYIIIFNLCIYSKVFNFCFSD</sequence>
<dbReference type="Pfam" id="PF00361">
    <property type="entry name" value="Proton_antipo_M"/>
    <property type="match status" value="1"/>
</dbReference>
<evidence type="ECO:0000256" key="2">
    <source>
        <dbReference type="ARBA" id="ARBA00004225"/>
    </source>
</evidence>
<feature type="domain" description="NADH:quinone oxidoreductase/Mrp antiporter transmembrane" evidence="18">
    <location>
        <begin position="97"/>
        <end position="376"/>
    </location>
</feature>
<feature type="transmembrane region" description="Helical" evidence="17">
    <location>
        <begin position="458"/>
        <end position="481"/>
    </location>
</feature>
<dbReference type="AlphaFoldDB" id="A0A4Y5QDF5"/>
<dbReference type="GO" id="GO:0015990">
    <property type="term" value="P:electron transport coupled proton transport"/>
    <property type="evidence" value="ECO:0007669"/>
    <property type="project" value="TreeGrafter"/>
</dbReference>
<keyword evidence="15 17" id="KW-0472">Membrane</keyword>
<protein>
    <recommendedName>
        <fullName evidence="5 17">NADH-ubiquinone oxidoreductase chain 4</fullName>
        <ecNumber evidence="4 17">7.1.1.2</ecNumber>
    </recommendedName>
</protein>
<feature type="transmembrane region" description="Helical" evidence="17">
    <location>
        <begin position="292"/>
        <end position="313"/>
    </location>
</feature>
<dbReference type="PANTHER" id="PTHR43507:SF20">
    <property type="entry name" value="NADH-UBIQUINONE OXIDOREDUCTASE CHAIN 4"/>
    <property type="match status" value="1"/>
</dbReference>
<evidence type="ECO:0000256" key="10">
    <source>
        <dbReference type="ARBA" id="ARBA00022982"/>
    </source>
</evidence>
<dbReference type="GO" id="GO:0008137">
    <property type="term" value="F:NADH dehydrogenase (ubiquinone) activity"/>
    <property type="evidence" value="ECO:0007669"/>
    <property type="project" value="UniProtKB-UniRule"/>
</dbReference>
<evidence type="ECO:0000256" key="4">
    <source>
        <dbReference type="ARBA" id="ARBA00012944"/>
    </source>
</evidence>
<feature type="transmembrane region" description="Helical" evidence="17">
    <location>
        <begin position="357"/>
        <end position="390"/>
    </location>
</feature>
<dbReference type="EC" id="7.1.1.2" evidence="4 17"/>
<dbReference type="PANTHER" id="PTHR43507">
    <property type="entry name" value="NADH-UBIQUINONE OXIDOREDUCTASE CHAIN 4"/>
    <property type="match status" value="1"/>
</dbReference>
<evidence type="ECO:0000256" key="5">
    <source>
        <dbReference type="ARBA" id="ARBA00021006"/>
    </source>
</evidence>
<evidence type="ECO:0000256" key="6">
    <source>
        <dbReference type="ARBA" id="ARBA00022448"/>
    </source>
</evidence>
<proteinExistence type="inferred from homology"/>
<dbReference type="GO" id="GO:0003954">
    <property type="term" value="F:NADH dehydrogenase activity"/>
    <property type="evidence" value="ECO:0007669"/>
    <property type="project" value="TreeGrafter"/>
</dbReference>
<feature type="transmembrane region" description="Helical" evidence="17">
    <location>
        <begin position="411"/>
        <end position="438"/>
    </location>
</feature>
<evidence type="ECO:0000256" key="7">
    <source>
        <dbReference type="ARBA" id="ARBA00022660"/>
    </source>
</evidence>
<keyword evidence="8 17" id="KW-0812">Transmembrane</keyword>
<keyword evidence="7 17" id="KW-0679">Respiratory chain</keyword>
<dbReference type="EMBL" id="MH120211">
    <property type="protein sequence ID" value="QCX29674.1"/>
    <property type="molecule type" value="Genomic_DNA"/>
</dbReference>